<keyword evidence="8" id="KW-0408">Iron</keyword>
<evidence type="ECO:0000259" key="12">
    <source>
        <dbReference type="PROSITE" id="PS51669"/>
    </source>
</evidence>
<evidence type="ECO:0000256" key="9">
    <source>
        <dbReference type="ARBA" id="ARBA00023014"/>
    </source>
</evidence>
<dbReference type="InterPro" id="IPR041957">
    <property type="entry name" value="CT_Nitrate-R-NapA-like"/>
</dbReference>
<keyword evidence="4" id="KW-0004">4Fe-4S</keyword>
<evidence type="ECO:0000256" key="5">
    <source>
        <dbReference type="ARBA" id="ARBA00022505"/>
    </source>
</evidence>
<dbReference type="InterPro" id="IPR009010">
    <property type="entry name" value="Asp_de-COase-like_dom_sf"/>
</dbReference>
<dbReference type="Pfam" id="PF01568">
    <property type="entry name" value="Molydop_binding"/>
    <property type="match status" value="1"/>
</dbReference>
<dbReference type="PANTHER" id="PTHR43105:SF10">
    <property type="entry name" value="NADH-QUINONE OXIDOREDUCTASE SUBUNIT G"/>
    <property type="match status" value="1"/>
</dbReference>
<dbReference type="SUPFAM" id="SSF50692">
    <property type="entry name" value="ADC-like"/>
    <property type="match status" value="1"/>
</dbReference>
<dbReference type="CDD" id="cd02754">
    <property type="entry name" value="MopB_Nitrate-R-NapA-like"/>
    <property type="match status" value="1"/>
</dbReference>
<dbReference type="GO" id="GO:0043546">
    <property type="term" value="F:molybdopterin cofactor binding"/>
    <property type="evidence" value="ECO:0007669"/>
    <property type="project" value="InterPro"/>
</dbReference>
<dbReference type="InterPro" id="IPR006656">
    <property type="entry name" value="Mopterin_OxRdtase"/>
</dbReference>
<dbReference type="PROSITE" id="PS00932">
    <property type="entry name" value="MOLYBDOPTERIN_PROK_3"/>
    <property type="match status" value="1"/>
</dbReference>
<dbReference type="InterPro" id="IPR006963">
    <property type="entry name" value="Mopterin_OxRdtase_4Fe-4S_dom"/>
</dbReference>
<organism evidence="13 14">
    <name type="scientific">Streptomyces palmae</name>
    <dbReference type="NCBI Taxonomy" id="1701085"/>
    <lineage>
        <taxon>Bacteria</taxon>
        <taxon>Bacillati</taxon>
        <taxon>Actinomycetota</taxon>
        <taxon>Actinomycetes</taxon>
        <taxon>Kitasatosporales</taxon>
        <taxon>Streptomycetaceae</taxon>
        <taxon>Streptomyces</taxon>
    </lineage>
</organism>
<keyword evidence="5" id="KW-0500">Molybdenum</keyword>
<sequence length="812" mass="88780">MSDRIVDVWGPRTPYSSGAPWPIRVDQRLTVPEAEVERWVPTACVLCSNGCGLDIAVRQGRMVGVRGRAGDRVNHGRLGPKGLHGWQANASADRLTQPLVRTDGRLRPTDWDTAMDLVVDRSRQVLHDRGPLALGFYTSGQLFAEEYYAQALIARGGIGTPHLDGNTRLCTATAASALIETFGSDGNPGSYTDIDQCDTLLLVGHNVATTQTVLWARMLDRLTGPDRPRLVVVDPRATPAAREADVHLALRPGTNVALLNGLLHEIIAQGRVAEEWVRAHTTGYRELARVVGEYPPERVSRICGVPPDAIRDAAHLLGTARRLVSTVLQGVYQSHQATAAAIQVNNINLLRGMIGRPGCTVFQMNGQPTAQNTRETGADGNLPGFRNWQNPHHVREIAEAWNVEPSRIPHWGPPTPAMEILRYCAEGSIGFLWVTGTNPAVSLPDLHRVRSVLGRGGLFLVVSDAFRSETAELADVVLPTALWGEKTGCFTNTDRTVHLSERAIDPPGEARADFDILLDYARRMDLRDKDGRPLLRWQGPEEAWQDFTALTRGRPCDQSALSYERLRGGGGIQWPCTHRAPEGTERLYTDHVFPTGTDRCEDFGHDLDTGAQYSADEHRAHDPAGRALLRAAHYRPSPDPVDEEYPLLLTTGRLVHHWHTRTKTGRVPELDQAAPDLRIELHPDDARPFGITDGDLVRVRSRHGDIVGPATLSGHRPGTVFVPFHYGYWDQADPGRHTRAANEVTHTAWDPVSKQPVFKLTPVRLRKVADAAVGGRPVVISEDALSATGGSTAAGAAPAPEAAPESAGDEPR</sequence>
<gene>
    <name evidence="13" type="ORF">E4099_21050</name>
</gene>
<dbReference type="EMBL" id="SRID01000220">
    <property type="protein sequence ID" value="TGB01535.1"/>
    <property type="molecule type" value="Genomic_DNA"/>
</dbReference>
<keyword evidence="14" id="KW-1185">Reference proteome</keyword>
<dbReference type="Pfam" id="PF04879">
    <property type="entry name" value="Molybdop_Fe4S4"/>
    <property type="match status" value="1"/>
</dbReference>
<comment type="cofactor">
    <cofactor evidence="2">
        <name>[4Fe-4S] cluster</name>
        <dbReference type="ChEBI" id="CHEBI:49883"/>
    </cofactor>
</comment>
<dbReference type="CDD" id="cd02791">
    <property type="entry name" value="MopB_CT_Nitrate-R-NapA-like"/>
    <property type="match status" value="1"/>
</dbReference>
<keyword evidence="9" id="KW-0411">Iron-sulfur</keyword>
<dbReference type="AlphaFoldDB" id="A0A4Z0GVF8"/>
<evidence type="ECO:0000256" key="7">
    <source>
        <dbReference type="ARBA" id="ARBA00023002"/>
    </source>
</evidence>
<reference evidence="13 14" key="1">
    <citation type="submission" date="2019-03" db="EMBL/GenBank/DDBJ databases">
        <authorList>
            <person name="Gonzalez-Pimentel J.L."/>
        </authorList>
    </citation>
    <scope>NUCLEOTIDE SEQUENCE [LARGE SCALE GENOMIC DNA]</scope>
    <source>
        <strain evidence="13 14">JCM 31289</strain>
    </source>
</reference>
<name>A0A4Z0GVF8_9ACTN</name>
<evidence type="ECO:0000313" key="14">
    <source>
        <dbReference type="Proteomes" id="UP000297948"/>
    </source>
</evidence>
<dbReference type="OrthoDB" id="7376058at2"/>
<evidence type="ECO:0000313" key="13">
    <source>
        <dbReference type="EMBL" id="TGB01535.1"/>
    </source>
</evidence>
<comment type="caution">
    <text evidence="13">The sequence shown here is derived from an EMBL/GenBank/DDBJ whole genome shotgun (WGS) entry which is preliminary data.</text>
</comment>
<dbReference type="Gene3D" id="2.20.25.90">
    <property type="entry name" value="ADC-like domains"/>
    <property type="match status" value="1"/>
</dbReference>
<dbReference type="GO" id="GO:0046872">
    <property type="term" value="F:metal ion binding"/>
    <property type="evidence" value="ECO:0007669"/>
    <property type="project" value="UniProtKB-KW"/>
</dbReference>
<keyword evidence="10" id="KW-0534">Nitrate assimilation</keyword>
<keyword evidence="7" id="KW-0560">Oxidoreductase</keyword>
<evidence type="ECO:0000256" key="6">
    <source>
        <dbReference type="ARBA" id="ARBA00022723"/>
    </source>
</evidence>
<dbReference type="RefSeq" id="WP_135340652.1">
    <property type="nucleotide sequence ID" value="NZ_JBHLTX010000013.1"/>
</dbReference>
<feature type="compositionally biased region" description="Low complexity" evidence="11">
    <location>
        <begin position="788"/>
        <end position="806"/>
    </location>
</feature>
<feature type="region of interest" description="Disordered" evidence="11">
    <location>
        <begin position="788"/>
        <end position="812"/>
    </location>
</feature>
<dbReference type="InterPro" id="IPR006657">
    <property type="entry name" value="MoPterin_dinucl-bd_dom"/>
</dbReference>
<dbReference type="Gene3D" id="2.40.40.20">
    <property type="match status" value="1"/>
</dbReference>
<dbReference type="GO" id="GO:0042128">
    <property type="term" value="P:nitrate assimilation"/>
    <property type="evidence" value="ECO:0007669"/>
    <property type="project" value="UniProtKB-KW"/>
</dbReference>
<proteinExistence type="inferred from homology"/>
<dbReference type="Gene3D" id="3.40.50.740">
    <property type="match status" value="1"/>
</dbReference>
<comment type="similarity">
    <text evidence="3">Belongs to the prokaryotic molybdopterin-containing oxidoreductase family. NasA/NapA/NarB subfamily.</text>
</comment>
<evidence type="ECO:0000256" key="8">
    <source>
        <dbReference type="ARBA" id="ARBA00023004"/>
    </source>
</evidence>
<dbReference type="SMART" id="SM00926">
    <property type="entry name" value="Molybdop_Fe4S4"/>
    <property type="match status" value="1"/>
</dbReference>
<dbReference type="SUPFAM" id="SSF53706">
    <property type="entry name" value="Formate dehydrogenase/DMSO reductase, domains 1-3"/>
    <property type="match status" value="1"/>
</dbReference>
<accession>A0A4Z0GVF8</accession>
<protein>
    <submittedName>
        <fullName evidence="13">Nitrate reductase</fullName>
    </submittedName>
</protein>
<dbReference type="InterPro" id="IPR006655">
    <property type="entry name" value="Mopterin_OxRdtase_prok_CS"/>
</dbReference>
<dbReference type="GO" id="GO:0016491">
    <property type="term" value="F:oxidoreductase activity"/>
    <property type="evidence" value="ECO:0007669"/>
    <property type="project" value="UniProtKB-KW"/>
</dbReference>
<evidence type="ECO:0000256" key="1">
    <source>
        <dbReference type="ARBA" id="ARBA00001942"/>
    </source>
</evidence>
<dbReference type="GO" id="GO:0051539">
    <property type="term" value="F:4 iron, 4 sulfur cluster binding"/>
    <property type="evidence" value="ECO:0007669"/>
    <property type="project" value="UniProtKB-KW"/>
</dbReference>
<evidence type="ECO:0000256" key="4">
    <source>
        <dbReference type="ARBA" id="ARBA00022485"/>
    </source>
</evidence>
<evidence type="ECO:0000256" key="2">
    <source>
        <dbReference type="ARBA" id="ARBA00001966"/>
    </source>
</evidence>
<feature type="domain" description="4Fe-4S Mo/W bis-MGD-type" evidence="12">
    <location>
        <begin position="37"/>
        <end position="93"/>
    </location>
</feature>
<dbReference type="Pfam" id="PF00384">
    <property type="entry name" value="Molybdopterin"/>
    <property type="match status" value="1"/>
</dbReference>
<comment type="cofactor">
    <cofactor evidence="1">
        <name>Mo-bis(molybdopterin guanine dinucleotide)</name>
        <dbReference type="ChEBI" id="CHEBI:60539"/>
    </cofactor>
</comment>
<evidence type="ECO:0000256" key="3">
    <source>
        <dbReference type="ARBA" id="ARBA00008747"/>
    </source>
</evidence>
<dbReference type="InterPro" id="IPR050123">
    <property type="entry name" value="Prok_molybdopt-oxidoreductase"/>
</dbReference>
<dbReference type="PROSITE" id="PS51669">
    <property type="entry name" value="4FE4S_MOW_BIS_MGD"/>
    <property type="match status" value="1"/>
</dbReference>
<evidence type="ECO:0000256" key="10">
    <source>
        <dbReference type="ARBA" id="ARBA00023063"/>
    </source>
</evidence>
<dbReference type="Gene3D" id="3.40.228.10">
    <property type="entry name" value="Dimethylsulfoxide Reductase, domain 2"/>
    <property type="match status" value="1"/>
</dbReference>
<dbReference type="Proteomes" id="UP000297948">
    <property type="component" value="Unassembled WGS sequence"/>
</dbReference>
<dbReference type="PANTHER" id="PTHR43105">
    <property type="entry name" value="RESPIRATORY NITRATE REDUCTASE"/>
    <property type="match status" value="1"/>
</dbReference>
<evidence type="ECO:0000256" key="11">
    <source>
        <dbReference type="SAM" id="MobiDB-lite"/>
    </source>
</evidence>
<keyword evidence="6" id="KW-0479">Metal-binding</keyword>